<dbReference type="AlphaFoldDB" id="A0AAN8I812"/>
<feature type="region of interest" description="Disordered" evidence="1">
    <location>
        <begin position="477"/>
        <end position="906"/>
    </location>
</feature>
<feature type="compositionally biased region" description="Polar residues" evidence="1">
    <location>
        <begin position="604"/>
        <end position="615"/>
    </location>
</feature>
<dbReference type="InterPro" id="IPR024527">
    <property type="entry name" value="Eisosome1"/>
</dbReference>
<dbReference type="PANTHER" id="PTHR28298">
    <property type="entry name" value="EISOSOME PROTEIN 1"/>
    <property type="match status" value="1"/>
</dbReference>
<feature type="compositionally biased region" description="Low complexity" evidence="1">
    <location>
        <begin position="624"/>
        <end position="635"/>
    </location>
</feature>
<feature type="compositionally biased region" description="Gly residues" evidence="1">
    <location>
        <begin position="579"/>
        <end position="589"/>
    </location>
</feature>
<feature type="compositionally biased region" description="Basic and acidic residues" evidence="1">
    <location>
        <begin position="525"/>
        <end position="571"/>
    </location>
</feature>
<feature type="compositionally biased region" description="Low complexity" evidence="1">
    <location>
        <begin position="772"/>
        <end position="783"/>
    </location>
</feature>
<evidence type="ECO:0000256" key="1">
    <source>
        <dbReference type="SAM" id="MobiDB-lite"/>
    </source>
</evidence>
<name>A0AAN8I812_9EURO</name>
<feature type="compositionally biased region" description="Low complexity" evidence="1">
    <location>
        <begin position="1"/>
        <end position="13"/>
    </location>
</feature>
<feature type="compositionally biased region" description="Polar residues" evidence="1">
    <location>
        <begin position="877"/>
        <end position="890"/>
    </location>
</feature>
<dbReference type="Pfam" id="PF12757">
    <property type="entry name" value="Eisosome1"/>
    <property type="match status" value="1"/>
</dbReference>
<keyword evidence="3" id="KW-1185">Reference proteome</keyword>
<gene>
    <name evidence="2" type="primary">EIS1</name>
    <name evidence="2" type="ORF">OHC33_006232</name>
</gene>
<feature type="compositionally biased region" description="Basic and acidic residues" evidence="1">
    <location>
        <begin position="784"/>
        <end position="795"/>
    </location>
</feature>
<dbReference type="GO" id="GO:0070941">
    <property type="term" value="P:eisosome assembly"/>
    <property type="evidence" value="ECO:0007669"/>
    <property type="project" value="TreeGrafter"/>
</dbReference>
<sequence length="906" mass="98064">MQDQAASAALASSGHKQSGSNGVLDADGKLSSASAATSLKYAKAQDLPSYPSTGGVKMSSAGAAASLANNNKKSVDLWKPGEIPAANKAALLAKDHKMDPLWKPEASAAGSKAAMMAAAHPTQVEPMQPKSSTTVKSVAPSAAYDTPENTHRKALMAAAAVTKRNRSGSLPTQPVAKPNDNASWAMKAATQSHKAGPPAPLQPFASGDPGFEAARIQNVAKSNVDRQLYTSSPPVAIEVQEKNRQDTLRASAVAMAQKMYAMQQKHIDEAAGKSAGDSQALAASRARGTTMGSSTGSVSEDHPTVGAGYENLEEAARRLAQERLAKIHDEHAEYRSYYGATSPPKRSSMSLRMSRRHASSAADDDSDEEQSRKIRSQMSIFQSKLADVDTKKRQQDRDNLLQIAHRNVDAQMSKMDGRVFEDTGKASPAQTEKWEKAAREKAQRDSDERMQYTGKVHIGGGKYLDQSELDAIAKARLQPTLDDISEKAEKQRARDEELRLERERKLEQERREKARSAETAAQVKADLEKQKQEERTRKDKEKAAHKSEQAAEKERARLEKEEQRKSKDNKYSRLSTLFGRGGAATGAGGAAAAASSHEDRPTTIEPQATSETSIEGETFYDQVTSPTSATTSTSPKLTRVEPAAASPADTQAAPTVPEKKSTDERRSTENRSSIGKEDVSSSPKQSGVKSWMKVRFRSKSNAQKETTIMPAVVETDANADKVKTVDQDNAVPRIDSMRDVAMAGRTTTNETDDMYTAGKDVSPERSIPNNATRSRSTSISSLSSDREHEQEHKPNTDFSLGTTEPEPAPVPAESEDRGRPGFAQRLMDKIMPSASKEKTDESMTPVTTSKSNESDDEFEEARDNFEEEKLAPPPPLSSLTGEGNATTGKTVSPRASREGSRFTEEL</sequence>
<feature type="region of interest" description="Disordered" evidence="1">
    <location>
        <begin position="336"/>
        <end position="374"/>
    </location>
</feature>
<feature type="region of interest" description="Disordered" evidence="1">
    <location>
        <begin position="419"/>
        <end position="451"/>
    </location>
</feature>
<feature type="compositionally biased region" description="Basic and acidic residues" evidence="1">
    <location>
        <begin position="895"/>
        <end position="906"/>
    </location>
</feature>
<feature type="compositionally biased region" description="Basic and acidic residues" evidence="1">
    <location>
        <begin position="484"/>
        <end position="516"/>
    </location>
</feature>
<feature type="compositionally biased region" description="Low complexity" evidence="1">
    <location>
        <begin position="642"/>
        <end position="654"/>
    </location>
</feature>
<proteinExistence type="predicted"/>
<dbReference type="Proteomes" id="UP001316803">
    <property type="component" value="Unassembled WGS sequence"/>
</dbReference>
<feature type="region of interest" description="Disordered" evidence="1">
    <location>
        <begin position="1"/>
        <end position="28"/>
    </location>
</feature>
<reference evidence="2 3" key="1">
    <citation type="submission" date="2022-12" db="EMBL/GenBank/DDBJ databases">
        <title>Genomic features and morphological characterization of a novel Knufia sp. strain isolated from spacecraft assembly facility.</title>
        <authorList>
            <person name="Teixeira M."/>
            <person name="Chander A.M."/>
            <person name="Stajich J.E."/>
            <person name="Venkateswaran K."/>
        </authorList>
    </citation>
    <scope>NUCLEOTIDE SEQUENCE [LARGE SCALE GENOMIC DNA]</scope>
    <source>
        <strain evidence="2 3">FJI-L2-BK-P2</strain>
    </source>
</reference>
<dbReference type="PANTHER" id="PTHR28298:SF1">
    <property type="entry name" value="EISOSOME PROTEIN 1"/>
    <property type="match status" value="1"/>
</dbReference>
<comment type="caution">
    <text evidence="2">The sequence shown here is derived from an EMBL/GenBank/DDBJ whole genome shotgun (WGS) entry which is preliminary data.</text>
</comment>
<feature type="region of interest" description="Disordered" evidence="1">
    <location>
        <begin position="270"/>
        <end position="305"/>
    </location>
</feature>
<feature type="compositionally biased region" description="Basic and acidic residues" evidence="1">
    <location>
        <begin position="861"/>
        <end position="870"/>
    </location>
</feature>
<feature type="compositionally biased region" description="Basic and acidic residues" evidence="1">
    <location>
        <begin position="657"/>
        <end position="679"/>
    </location>
</feature>
<feature type="compositionally biased region" description="Low complexity" evidence="1">
    <location>
        <begin position="288"/>
        <end position="297"/>
    </location>
</feature>
<accession>A0AAN8I812</accession>
<feature type="compositionally biased region" description="Basic and acidic residues" evidence="1">
    <location>
        <begin position="432"/>
        <end position="450"/>
    </location>
</feature>
<evidence type="ECO:0000313" key="2">
    <source>
        <dbReference type="EMBL" id="KAK5952640.1"/>
    </source>
</evidence>
<feature type="compositionally biased region" description="Polar residues" evidence="1">
    <location>
        <begin position="842"/>
        <end position="851"/>
    </location>
</feature>
<dbReference type="EMBL" id="JAKLMC020000014">
    <property type="protein sequence ID" value="KAK5952640.1"/>
    <property type="molecule type" value="Genomic_DNA"/>
</dbReference>
<evidence type="ECO:0000313" key="3">
    <source>
        <dbReference type="Proteomes" id="UP001316803"/>
    </source>
</evidence>
<organism evidence="2 3">
    <name type="scientific">Knufia fluminis</name>
    <dbReference type="NCBI Taxonomy" id="191047"/>
    <lineage>
        <taxon>Eukaryota</taxon>
        <taxon>Fungi</taxon>
        <taxon>Dikarya</taxon>
        <taxon>Ascomycota</taxon>
        <taxon>Pezizomycotina</taxon>
        <taxon>Eurotiomycetes</taxon>
        <taxon>Chaetothyriomycetidae</taxon>
        <taxon>Chaetothyriales</taxon>
        <taxon>Trichomeriaceae</taxon>
        <taxon>Knufia</taxon>
    </lineage>
</organism>
<protein>
    <submittedName>
        <fullName evidence="2">Eisosome assembly protein</fullName>
    </submittedName>
</protein>